<evidence type="ECO:0000313" key="2">
    <source>
        <dbReference type="Proteomes" id="UP000694569"/>
    </source>
</evidence>
<protein>
    <submittedName>
        <fullName evidence="1">Uncharacterized protein</fullName>
    </submittedName>
</protein>
<dbReference type="OrthoDB" id="9906453at2759"/>
<dbReference type="AlphaFoldDB" id="A0A8C5PRG2"/>
<reference evidence="1" key="2">
    <citation type="submission" date="2025-09" db="UniProtKB">
        <authorList>
            <consortium name="Ensembl"/>
        </authorList>
    </citation>
    <scope>IDENTIFICATION</scope>
</reference>
<name>A0A8C5PRG2_9ANUR</name>
<keyword evidence="2" id="KW-1185">Reference proteome</keyword>
<reference evidence="1" key="1">
    <citation type="submission" date="2025-08" db="UniProtKB">
        <authorList>
            <consortium name="Ensembl"/>
        </authorList>
    </citation>
    <scope>IDENTIFICATION</scope>
</reference>
<organism evidence="1 2">
    <name type="scientific">Leptobrachium leishanense</name>
    <name type="common">Leishan spiny toad</name>
    <dbReference type="NCBI Taxonomy" id="445787"/>
    <lineage>
        <taxon>Eukaryota</taxon>
        <taxon>Metazoa</taxon>
        <taxon>Chordata</taxon>
        <taxon>Craniata</taxon>
        <taxon>Vertebrata</taxon>
        <taxon>Euteleostomi</taxon>
        <taxon>Amphibia</taxon>
        <taxon>Batrachia</taxon>
        <taxon>Anura</taxon>
        <taxon>Pelobatoidea</taxon>
        <taxon>Megophryidae</taxon>
        <taxon>Leptobrachium</taxon>
    </lineage>
</organism>
<dbReference type="Proteomes" id="UP000694569">
    <property type="component" value="Unplaced"/>
</dbReference>
<accession>A0A8C5PRG2</accession>
<dbReference type="GeneTree" id="ENSGT01000000220125"/>
<sequence>MSWSPAGQEAIVVIDGIEDNTSLMSIQEKLTRVGFKNIFQFSKEEESSYKAFCEHNKEEDKIKIQGKLAKLQKLVSDKVNLNGNSENSEEVERLTTSNTDQGVRSPCTVGIFSRSAQCDYEWLRSLLRSGRFRERFEDVQSFYISNDRVLEFIDDVSMCRIGILYHTKNRGGLNITDVTDALYDMELEFMSGILGKGNVLVVVDDLDDSSSEEKARILESQPRIDQYAGDLLLITETEKENETILYEKLEGVKTFMKDIMSTQL</sequence>
<dbReference type="Ensembl" id="ENSLLET00000027574.1">
    <property type="protein sequence ID" value="ENSLLEP00000026551.1"/>
    <property type="gene ID" value="ENSLLEG00000016828.1"/>
</dbReference>
<evidence type="ECO:0000313" key="1">
    <source>
        <dbReference type="Ensembl" id="ENSLLEP00000026551.1"/>
    </source>
</evidence>
<proteinExistence type="predicted"/>